<dbReference type="EMBL" id="CP016282">
    <property type="protein sequence ID" value="ANP73695.1"/>
    <property type="molecule type" value="Genomic_DNA"/>
</dbReference>
<dbReference type="InterPro" id="IPR004839">
    <property type="entry name" value="Aminotransferase_I/II_large"/>
</dbReference>
<dbReference type="PANTHER" id="PTHR46577">
    <property type="entry name" value="HTH-TYPE TRANSCRIPTIONAL REGULATORY PROTEIN GABR"/>
    <property type="match status" value="1"/>
</dbReference>
<dbReference type="PATRIC" id="fig|670052.7.peg.2833"/>
<evidence type="ECO:0000313" key="7">
    <source>
        <dbReference type="EMBL" id="ANP73695.1"/>
    </source>
</evidence>
<dbReference type="InterPro" id="IPR015422">
    <property type="entry name" value="PyrdxlP-dep_Trfase_small"/>
</dbReference>
<name>A0A1B1BMC5_9MICO</name>
<dbReference type="Proteomes" id="UP000092582">
    <property type="component" value="Chromosome 1"/>
</dbReference>
<accession>A0A1B1BMC5</accession>
<dbReference type="KEGG" id="cart:PA27867_2756"/>
<dbReference type="CDD" id="cd00609">
    <property type="entry name" value="AAT_like"/>
    <property type="match status" value="1"/>
</dbReference>
<keyword evidence="4" id="KW-0238">DNA-binding</keyword>
<keyword evidence="5" id="KW-0804">Transcription</keyword>
<keyword evidence="3" id="KW-0805">Transcription regulation</keyword>
<keyword evidence="2" id="KW-0663">Pyridoxal phosphate</keyword>
<dbReference type="InterPro" id="IPR036390">
    <property type="entry name" value="WH_DNA-bd_sf"/>
</dbReference>
<dbReference type="SUPFAM" id="SSF46785">
    <property type="entry name" value="Winged helix' DNA-binding domain"/>
    <property type="match status" value="1"/>
</dbReference>
<dbReference type="CDD" id="cd07377">
    <property type="entry name" value="WHTH_GntR"/>
    <property type="match status" value="1"/>
</dbReference>
<evidence type="ECO:0000256" key="4">
    <source>
        <dbReference type="ARBA" id="ARBA00023125"/>
    </source>
</evidence>
<dbReference type="Pfam" id="PF00392">
    <property type="entry name" value="GntR"/>
    <property type="match status" value="1"/>
</dbReference>
<comment type="similarity">
    <text evidence="1">In the C-terminal section; belongs to the class-I pyridoxal-phosphate-dependent aminotransferase family.</text>
</comment>
<evidence type="ECO:0000256" key="5">
    <source>
        <dbReference type="ARBA" id="ARBA00023163"/>
    </source>
</evidence>
<dbReference type="Gene3D" id="3.90.1150.10">
    <property type="entry name" value="Aspartate Aminotransferase, domain 1"/>
    <property type="match status" value="1"/>
</dbReference>
<evidence type="ECO:0000256" key="2">
    <source>
        <dbReference type="ARBA" id="ARBA00022898"/>
    </source>
</evidence>
<dbReference type="Pfam" id="PF00155">
    <property type="entry name" value="Aminotran_1_2"/>
    <property type="match status" value="1"/>
</dbReference>
<dbReference type="PROSITE" id="PS50949">
    <property type="entry name" value="HTH_GNTR"/>
    <property type="match status" value="1"/>
</dbReference>
<dbReference type="SUPFAM" id="SSF53383">
    <property type="entry name" value="PLP-dependent transferases"/>
    <property type="match status" value="1"/>
</dbReference>
<dbReference type="InterPro" id="IPR051446">
    <property type="entry name" value="HTH_trans_reg/aminotransferase"/>
</dbReference>
<dbReference type="InterPro" id="IPR036388">
    <property type="entry name" value="WH-like_DNA-bd_sf"/>
</dbReference>
<sequence>MHEDSTTADGPSGESAHLAIERRLRGLAATRPAGERLPSTRTLVMEHAASPLTVQRAVQRLVLEGLVETRPGAGSFVARRPGVHRADFGWQTTALGTPRTGADAIGAALATAGPGVISLHSGYPAEELLPTRLVRSALVRAARTSTAVERAPLAGLPELLTWFAAELAPAGASAVAPPTADDVVITPGGQSALSSIFRALAAPGDAIVMESPTYWGAMAAARQAGLRVVPIGRGARAPAAGDLDDALAASGARLFYAQPHFANPTGALWTSTERADVLAVVRARGVYLIEDDWAHDFGIDAEVVPLAADDANGHVVYVRSLTKSLSPSIRVGAVVARGPALARIQADRTVDDLYVSGILQAAAVDVLTDPGWRSHLARLRGALRARRDEMARQVRGQLGADALELVPRGGLNLWVRAGDGVDMRDLARRSRAAGVLFSPGDDWFPAEPTGSFLRLNYSRARPEIFEEAVATIAGLLP</sequence>
<proteinExistence type="inferred from homology"/>
<evidence type="ECO:0000259" key="6">
    <source>
        <dbReference type="PROSITE" id="PS50949"/>
    </source>
</evidence>
<dbReference type="InterPro" id="IPR015421">
    <property type="entry name" value="PyrdxlP-dep_Trfase_major"/>
</dbReference>
<dbReference type="AlphaFoldDB" id="A0A1B1BMC5"/>
<evidence type="ECO:0000313" key="8">
    <source>
        <dbReference type="Proteomes" id="UP000092582"/>
    </source>
</evidence>
<dbReference type="Gene3D" id="1.10.10.10">
    <property type="entry name" value="Winged helix-like DNA-binding domain superfamily/Winged helix DNA-binding domain"/>
    <property type="match status" value="1"/>
</dbReference>
<gene>
    <name evidence="7" type="ORF">PA27867_2756</name>
</gene>
<dbReference type="PANTHER" id="PTHR46577:SF2">
    <property type="entry name" value="TRANSCRIPTIONAL REGULATORY PROTEIN"/>
    <property type="match status" value="1"/>
</dbReference>
<organism evidence="7 8">
    <name type="scientific">Cryobacterium arcticum</name>
    <dbReference type="NCBI Taxonomy" id="670052"/>
    <lineage>
        <taxon>Bacteria</taxon>
        <taxon>Bacillati</taxon>
        <taxon>Actinomycetota</taxon>
        <taxon>Actinomycetes</taxon>
        <taxon>Micrococcales</taxon>
        <taxon>Microbacteriaceae</taxon>
        <taxon>Cryobacterium</taxon>
    </lineage>
</organism>
<feature type="domain" description="HTH gntR-type" evidence="6">
    <location>
        <begin position="12"/>
        <end position="80"/>
    </location>
</feature>
<dbReference type="RefSeq" id="WP_084021170.1">
    <property type="nucleotide sequence ID" value="NZ_CP016282.1"/>
</dbReference>
<dbReference type="GO" id="GO:0003677">
    <property type="term" value="F:DNA binding"/>
    <property type="evidence" value="ECO:0007669"/>
    <property type="project" value="UniProtKB-KW"/>
</dbReference>
<reference evidence="7 8" key="1">
    <citation type="submission" date="2016-06" db="EMBL/GenBank/DDBJ databases">
        <title>Genome sequencing of Cryobacterium arcticum PAMC 27867.</title>
        <authorList>
            <person name="Lee J."/>
            <person name="Kim O.-S."/>
        </authorList>
    </citation>
    <scope>NUCLEOTIDE SEQUENCE [LARGE SCALE GENOMIC DNA]</scope>
    <source>
        <strain evidence="7 8">PAMC 27867</strain>
    </source>
</reference>
<evidence type="ECO:0000256" key="3">
    <source>
        <dbReference type="ARBA" id="ARBA00023015"/>
    </source>
</evidence>
<dbReference type="GO" id="GO:0030170">
    <property type="term" value="F:pyridoxal phosphate binding"/>
    <property type="evidence" value="ECO:0007669"/>
    <property type="project" value="InterPro"/>
</dbReference>
<dbReference type="SMART" id="SM00345">
    <property type="entry name" value="HTH_GNTR"/>
    <property type="match status" value="1"/>
</dbReference>
<protein>
    <submittedName>
        <fullName evidence="7">GntR family transcriptional regulator</fullName>
    </submittedName>
</protein>
<dbReference type="GO" id="GO:0003700">
    <property type="term" value="F:DNA-binding transcription factor activity"/>
    <property type="evidence" value="ECO:0007669"/>
    <property type="project" value="InterPro"/>
</dbReference>
<dbReference type="Gene3D" id="3.40.640.10">
    <property type="entry name" value="Type I PLP-dependent aspartate aminotransferase-like (Major domain)"/>
    <property type="match status" value="1"/>
</dbReference>
<dbReference type="InterPro" id="IPR015424">
    <property type="entry name" value="PyrdxlP-dep_Trfase"/>
</dbReference>
<dbReference type="InterPro" id="IPR000524">
    <property type="entry name" value="Tscrpt_reg_HTH_GntR"/>
</dbReference>
<keyword evidence="8" id="KW-1185">Reference proteome</keyword>
<evidence type="ECO:0000256" key="1">
    <source>
        <dbReference type="ARBA" id="ARBA00005384"/>
    </source>
</evidence>